<feature type="chain" id="PRO_5040226540" evidence="1">
    <location>
        <begin position="20"/>
        <end position="194"/>
    </location>
</feature>
<dbReference type="InterPro" id="IPR032675">
    <property type="entry name" value="LRR_dom_sf"/>
</dbReference>
<evidence type="ECO:0000313" key="2">
    <source>
        <dbReference type="EMBL" id="CAB9525986.1"/>
    </source>
</evidence>
<reference evidence="2" key="1">
    <citation type="submission" date="2020-06" db="EMBL/GenBank/DDBJ databases">
        <authorList>
            <consortium name="Plant Systems Biology data submission"/>
        </authorList>
    </citation>
    <scope>NUCLEOTIDE SEQUENCE</scope>
    <source>
        <strain evidence="2">D6</strain>
    </source>
</reference>
<dbReference type="Proteomes" id="UP001153069">
    <property type="component" value="Unassembled WGS sequence"/>
</dbReference>
<gene>
    <name evidence="2" type="ORF">SEMRO_1759_G295810.1</name>
</gene>
<feature type="signal peptide" evidence="1">
    <location>
        <begin position="1"/>
        <end position="19"/>
    </location>
</feature>
<keyword evidence="3" id="KW-1185">Reference proteome</keyword>
<keyword evidence="1" id="KW-0732">Signal</keyword>
<evidence type="ECO:0000256" key="1">
    <source>
        <dbReference type="SAM" id="SignalP"/>
    </source>
</evidence>
<dbReference type="Gene3D" id="3.80.10.10">
    <property type="entry name" value="Ribonuclease Inhibitor"/>
    <property type="match status" value="1"/>
</dbReference>
<evidence type="ECO:0000313" key="3">
    <source>
        <dbReference type="Proteomes" id="UP001153069"/>
    </source>
</evidence>
<proteinExistence type="predicted"/>
<organism evidence="2 3">
    <name type="scientific">Seminavis robusta</name>
    <dbReference type="NCBI Taxonomy" id="568900"/>
    <lineage>
        <taxon>Eukaryota</taxon>
        <taxon>Sar</taxon>
        <taxon>Stramenopiles</taxon>
        <taxon>Ochrophyta</taxon>
        <taxon>Bacillariophyta</taxon>
        <taxon>Bacillariophyceae</taxon>
        <taxon>Bacillariophycidae</taxon>
        <taxon>Naviculales</taxon>
        <taxon>Naviculaceae</taxon>
        <taxon>Seminavis</taxon>
    </lineage>
</organism>
<accession>A0A9N8HU54</accession>
<protein>
    <submittedName>
        <fullName evidence="2">Uncharacterized protein</fullName>
    </submittedName>
</protein>
<dbReference type="EMBL" id="CAICTM010001757">
    <property type="protein sequence ID" value="CAB9525986.1"/>
    <property type="molecule type" value="Genomic_DNA"/>
</dbReference>
<dbReference type="SUPFAM" id="SSF52058">
    <property type="entry name" value="L domain-like"/>
    <property type="match status" value="1"/>
</dbReference>
<dbReference type="OrthoDB" id="49138at2759"/>
<name>A0A9N8HU54_9STRA</name>
<dbReference type="AlphaFoldDB" id="A0A9N8HU54"/>
<comment type="caution">
    <text evidence="2">The sequence shown here is derived from an EMBL/GenBank/DDBJ whole genome shotgun (WGS) entry which is preliminary data.</text>
</comment>
<sequence length="194" mass="22082">MSCLLVVGLVVFLVVYLTPQEKTEEVPADKDANKTINQPIIYPPIQEDLPISIQEEIQTVHSPSYKANTWMWNDPYRDTYSLDRQKQRFDMAFLYYLTNGDNWFQNDHWLSYTMSEYSNLLKISLASNNLQGTISKIAGYLGNIRVFDIDDNSLHGNVPTGTTNAAMEVFMCPTTSFLGALWKAGKDLLPLTLE</sequence>